<dbReference type="Proteomes" id="UP000460718">
    <property type="component" value="Unassembled WGS sequence"/>
</dbReference>
<dbReference type="AlphaFoldDB" id="A0A6A3TVK4"/>
<evidence type="ECO:0000313" key="4">
    <source>
        <dbReference type="EMBL" id="KAE9143246.1"/>
    </source>
</evidence>
<dbReference type="EMBL" id="QXGD01000386">
    <property type="protein sequence ID" value="KAE9241200.1"/>
    <property type="molecule type" value="Genomic_DNA"/>
</dbReference>
<evidence type="ECO:0000313" key="5">
    <source>
        <dbReference type="EMBL" id="KAE9228733.1"/>
    </source>
</evidence>
<evidence type="ECO:0000313" key="7">
    <source>
        <dbReference type="EMBL" id="KAE9305322.1"/>
    </source>
</evidence>
<dbReference type="EMBL" id="QXGF01000353">
    <property type="protein sequence ID" value="KAE8941586.1"/>
    <property type="molecule type" value="Genomic_DNA"/>
</dbReference>
<sequence length="132" mass="15404">MEQDLKPWDLYSLDGAEQPECLDVIKESFTRYLMIRGKKANNAYTHDALHLAWCAFIRCWNAAGRAGVSFTLWRVDNEAARTTHSIGDLQTRVCEMAQREWRLGYVHLVEGCTRCQDRPRPTPEKWERQVMS</sequence>
<evidence type="ECO:0000313" key="9">
    <source>
        <dbReference type="Proteomes" id="UP000429523"/>
    </source>
</evidence>
<proteinExistence type="predicted"/>
<dbReference type="OrthoDB" id="116757at2759"/>
<dbReference type="EMBL" id="QXFY01000343">
    <property type="protein sequence ID" value="KAE9347298.1"/>
    <property type="molecule type" value="Genomic_DNA"/>
</dbReference>
<evidence type="ECO:0000313" key="3">
    <source>
        <dbReference type="EMBL" id="KAE9117787.1"/>
    </source>
</evidence>
<comment type="caution">
    <text evidence="4">The sequence shown here is derived from an EMBL/GenBank/DDBJ whole genome shotgun (WGS) entry which is preliminary data.</text>
</comment>
<evidence type="ECO:0000313" key="1">
    <source>
        <dbReference type="EMBL" id="KAE8941586.1"/>
    </source>
</evidence>
<dbReference type="EMBL" id="QXGB01000133">
    <property type="protein sequence ID" value="KAE9228733.1"/>
    <property type="molecule type" value="Genomic_DNA"/>
</dbReference>
<gene>
    <name evidence="7" type="ORF">PF001_g12642</name>
    <name evidence="6" type="ORF">PF002_g9385</name>
    <name evidence="5" type="ORF">PF005_g4173</name>
    <name evidence="4" type="ORF">PF006_g11704</name>
    <name evidence="3" type="ORF">PF007_g9147</name>
    <name evidence="8" type="ORF">PF008_g7874</name>
    <name evidence="1" type="ORF">PF009_g8628</name>
    <name evidence="2" type="ORF">PF011_g7586</name>
</gene>
<keyword evidence="10" id="KW-1185">Reference proteome</keyword>
<evidence type="ECO:0000313" key="6">
    <source>
        <dbReference type="EMBL" id="KAE9241200.1"/>
    </source>
</evidence>
<dbReference type="Proteomes" id="UP000486351">
    <property type="component" value="Unassembled WGS sequence"/>
</dbReference>
<evidence type="ECO:0000313" key="10">
    <source>
        <dbReference type="Proteomes" id="UP000433483"/>
    </source>
</evidence>
<dbReference type="EMBL" id="QXGE01000712">
    <property type="protein sequence ID" value="KAE9305322.1"/>
    <property type="molecule type" value="Genomic_DNA"/>
</dbReference>
<dbReference type="Proteomes" id="UP000441208">
    <property type="component" value="Unassembled WGS sequence"/>
</dbReference>
<evidence type="ECO:0000313" key="12">
    <source>
        <dbReference type="Proteomes" id="UP000440367"/>
    </source>
</evidence>
<dbReference type="Proteomes" id="UP000433483">
    <property type="component" value="Unassembled WGS sequence"/>
</dbReference>
<dbReference type="Proteomes" id="UP000440367">
    <property type="component" value="Unassembled WGS sequence"/>
</dbReference>
<dbReference type="Proteomes" id="UP000429523">
    <property type="component" value="Unassembled WGS sequence"/>
</dbReference>
<evidence type="ECO:0000313" key="13">
    <source>
        <dbReference type="Proteomes" id="UP000440732"/>
    </source>
</evidence>
<dbReference type="EMBL" id="QXFZ01000404">
    <property type="protein sequence ID" value="KAE9117787.1"/>
    <property type="molecule type" value="Genomic_DNA"/>
</dbReference>
<evidence type="ECO:0000313" key="16">
    <source>
        <dbReference type="Proteomes" id="UP000486351"/>
    </source>
</evidence>
<evidence type="ECO:0000313" key="14">
    <source>
        <dbReference type="Proteomes" id="UP000441208"/>
    </source>
</evidence>
<protein>
    <submittedName>
        <fullName evidence="4">Uncharacterized protein</fullName>
    </submittedName>
</protein>
<dbReference type="Proteomes" id="UP000437068">
    <property type="component" value="Unassembled WGS sequence"/>
</dbReference>
<accession>A0A6A3TVK4</accession>
<name>A0A6A3TVK4_9STRA</name>
<dbReference type="EMBL" id="QXGA01000633">
    <property type="protein sequence ID" value="KAE9143246.1"/>
    <property type="molecule type" value="Genomic_DNA"/>
</dbReference>
<organism evidence="4 13">
    <name type="scientific">Phytophthora fragariae</name>
    <dbReference type="NCBI Taxonomy" id="53985"/>
    <lineage>
        <taxon>Eukaryota</taxon>
        <taxon>Sar</taxon>
        <taxon>Stramenopiles</taxon>
        <taxon>Oomycota</taxon>
        <taxon>Peronosporomycetes</taxon>
        <taxon>Peronosporales</taxon>
        <taxon>Peronosporaceae</taxon>
        <taxon>Phytophthora</taxon>
    </lineage>
</organism>
<dbReference type="EMBL" id="QXFW01000340">
    <property type="protein sequence ID" value="KAE9015496.1"/>
    <property type="molecule type" value="Genomic_DNA"/>
</dbReference>
<evidence type="ECO:0000313" key="11">
    <source>
        <dbReference type="Proteomes" id="UP000437068"/>
    </source>
</evidence>
<reference evidence="9 10" key="1">
    <citation type="submission" date="2018-08" db="EMBL/GenBank/DDBJ databases">
        <title>Genomic investigation of the strawberry pathogen Phytophthora fragariae indicates pathogenicity is determined by transcriptional variation in three key races.</title>
        <authorList>
            <person name="Adams T.M."/>
            <person name="Armitage A.D."/>
            <person name="Sobczyk M.K."/>
            <person name="Bates H.J."/>
            <person name="Dunwell J.M."/>
            <person name="Nellist C.F."/>
            <person name="Harrison R.J."/>
        </authorList>
    </citation>
    <scope>NUCLEOTIDE SEQUENCE [LARGE SCALE GENOMIC DNA]</scope>
    <source>
        <strain evidence="7 11">A4</strain>
        <strain evidence="6 12">BC-1</strain>
        <strain evidence="5 10">NOV-27</strain>
        <strain evidence="4 13">NOV-5</strain>
        <strain evidence="3 14">NOV-71</strain>
        <strain evidence="8 16">NOV-77</strain>
        <strain evidence="1 9">NOV-9</strain>
        <strain evidence="2 15">SCRP245</strain>
    </source>
</reference>
<dbReference type="Proteomes" id="UP000440732">
    <property type="component" value="Unassembled WGS sequence"/>
</dbReference>
<evidence type="ECO:0000313" key="2">
    <source>
        <dbReference type="EMBL" id="KAE9015496.1"/>
    </source>
</evidence>
<evidence type="ECO:0000313" key="15">
    <source>
        <dbReference type="Proteomes" id="UP000460718"/>
    </source>
</evidence>
<evidence type="ECO:0000313" key="8">
    <source>
        <dbReference type="EMBL" id="KAE9347298.1"/>
    </source>
</evidence>